<dbReference type="EMBL" id="JAASRN010000001">
    <property type="protein sequence ID" value="NIK73310.1"/>
    <property type="molecule type" value="Genomic_DNA"/>
</dbReference>
<evidence type="ECO:0000313" key="2">
    <source>
        <dbReference type="Proteomes" id="UP000537126"/>
    </source>
</evidence>
<protein>
    <submittedName>
        <fullName evidence="1">GNAT superfamily N-acetyltransferase</fullName>
    </submittedName>
</protein>
<keyword evidence="2" id="KW-1185">Reference proteome</keyword>
<dbReference type="GO" id="GO:0016740">
    <property type="term" value="F:transferase activity"/>
    <property type="evidence" value="ECO:0007669"/>
    <property type="project" value="UniProtKB-KW"/>
</dbReference>
<sequence>MKVVEVNNKALRKEFLEFPVRLYKNDPSYIRPLDKDIEEVFDPTKNKLFQGGDACRWILQDEQGQTIGCVAAFYNEKLAMKDNEQPTGGMGFFHCINNQEAANLLFDTCKQWLQARGMEAMDGPINFGTRDRWWGCLVDGFTEPNYCMPYNYPYYRELFENYGFRQYFKQYTYYRWIPDPLKPKVLEKAKRIYEDPRYTFDHMRLSKLEKYAEDFRTIYNKAWSKHHGVEPMTAQTALNIMKKLKPILDPEIILYAYYDGEPVAFFIMLPEMNQIVKHLNGKLDWWGKLKFLWYRRVVGVKKLFGVVFGVVPEHQGKGVESAIVYYYSTMAHTPGYRYKEMEMNWIGDFNPKMMRVAEDVGGHIYKTHITYRYLFDRQKPFKRYPIIE</sequence>
<dbReference type="PANTHER" id="PTHR41368">
    <property type="entry name" value="PROTEIN YGHO"/>
    <property type="match status" value="1"/>
</dbReference>
<proteinExistence type="predicted"/>
<organism evidence="1 2">
    <name type="scientific">Thermonema lapsum</name>
    <dbReference type="NCBI Taxonomy" id="28195"/>
    <lineage>
        <taxon>Bacteria</taxon>
        <taxon>Pseudomonadati</taxon>
        <taxon>Bacteroidota</taxon>
        <taxon>Cytophagia</taxon>
        <taxon>Cytophagales</taxon>
        <taxon>Thermonemataceae</taxon>
        <taxon>Thermonema</taxon>
    </lineage>
</organism>
<dbReference type="AlphaFoldDB" id="A0A846MPJ8"/>
<accession>A0A846MPJ8</accession>
<dbReference type="InterPro" id="IPR039968">
    <property type="entry name" value="BcerS-like"/>
</dbReference>
<keyword evidence="1" id="KW-0808">Transferase</keyword>
<dbReference type="InterPro" id="IPR016181">
    <property type="entry name" value="Acyl_CoA_acyltransferase"/>
</dbReference>
<dbReference type="PANTHER" id="PTHR41368:SF1">
    <property type="entry name" value="PROTEIN YGHO"/>
    <property type="match status" value="1"/>
</dbReference>
<dbReference type="SUPFAM" id="SSF55729">
    <property type="entry name" value="Acyl-CoA N-acyltransferases (Nat)"/>
    <property type="match status" value="1"/>
</dbReference>
<gene>
    <name evidence="1" type="ORF">FHS56_000796</name>
</gene>
<comment type="caution">
    <text evidence="1">The sequence shown here is derived from an EMBL/GenBank/DDBJ whole genome shotgun (WGS) entry which is preliminary data.</text>
</comment>
<reference evidence="1 2" key="1">
    <citation type="submission" date="2020-03" db="EMBL/GenBank/DDBJ databases">
        <title>Genomic Encyclopedia of Type Strains, Phase IV (KMG-IV): sequencing the most valuable type-strain genomes for metagenomic binning, comparative biology and taxonomic classification.</title>
        <authorList>
            <person name="Goeker M."/>
        </authorList>
    </citation>
    <scope>NUCLEOTIDE SEQUENCE [LARGE SCALE GENOMIC DNA]</scope>
    <source>
        <strain evidence="1 2">DSM 5718</strain>
    </source>
</reference>
<dbReference type="Gene3D" id="3.40.630.30">
    <property type="match status" value="1"/>
</dbReference>
<dbReference type="RefSeq" id="WP_166918566.1">
    <property type="nucleotide sequence ID" value="NZ_JAASRN010000001.1"/>
</dbReference>
<name>A0A846MPJ8_9BACT</name>
<dbReference type="Proteomes" id="UP000537126">
    <property type="component" value="Unassembled WGS sequence"/>
</dbReference>
<evidence type="ECO:0000313" key="1">
    <source>
        <dbReference type="EMBL" id="NIK73310.1"/>
    </source>
</evidence>